<proteinExistence type="inferred from homology"/>
<protein>
    <recommendedName>
        <fullName evidence="3">Aldehyde dehydrogenase</fullName>
    </recommendedName>
</protein>
<sequence>MNYQAILAKQKSFFYSGGTQTYKQRMLQLQRLKSEIENREQAILDALQADFKKPAFEGYMTELAMVYLELKIHIKHLKKWMQTEKVRASLLNFPSSEYIQKQPYGSVLIIAPWNYPFLLCFQPLISAVAAGNVVLLKPSELTPKTAAVIQQIVQNVFDANWVQVVQGGVAEATEILKQKFDFIFFTGSPQVGKIVHQAAAQFLTPTVLELGGKSPCVITESANINVAVNRIVFGKFVNAGQTCVAPDFIWIHESKKDEFLHALTARIRSCYGENIQQSTDFPRIINNKNYQRLVNFLNCGTIYFGGQHDESDLYVEPTVLTDVSWNDEVMQQEIFGPILPVITYKNMDEVIQYNQNNEKPLAFYIFSTNKAEINRVLSQVQFGGGCTNDVLSHLVNNKLPLSGFGNSGMGNYHGKFGFNTFTHQRAYVSRANWLDISLKYAPYRKKIKKLIAAINLIKQ</sequence>
<feature type="active site" evidence="4">
    <location>
        <position position="209"/>
    </location>
</feature>
<dbReference type="InterPro" id="IPR016161">
    <property type="entry name" value="Ald_DH/histidinol_DH"/>
</dbReference>
<evidence type="ECO:0000256" key="3">
    <source>
        <dbReference type="PIRNR" id="PIRNR036492"/>
    </source>
</evidence>
<name>A0ABY6LYD6_9FLAO</name>
<dbReference type="InterPro" id="IPR016162">
    <property type="entry name" value="Ald_DH_N"/>
</dbReference>
<feature type="coiled-coil region" evidence="6">
    <location>
        <begin position="19"/>
        <end position="49"/>
    </location>
</feature>
<dbReference type="InterPro" id="IPR012394">
    <property type="entry name" value="Aldehyde_DH_NAD(P)"/>
</dbReference>
<evidence type="ECO:0000256" key="5">
    <source>
        <dbReference type="RuleBase" id="RU003345"/>
    </source>
</evidence>
<evidence type="ECO:0000256" key="6">
    <source>
        <dbReference type="SAM" id="Coils"/>
    </source>
</evidence>
<evidence type="ECO:0000313" key="9">
    <source>
        <dbReference type="Proteomes" id="UP001163328"/>
    </source>
</evidence>
<evidence type="ECO:0000259" key="7">
    <source>
        <dbReference type="Pfam" id="PF00171"/>
    </source>
</evidence>
<reference evidence="8" key="1">
    <citation type="submission" date="2021-08" db="EMBL/GenBank/DDBJ databases">
        <title>Flavobacterium sp. strain CC-SYL302.</title>
        <authorList>
            <person name="Lin S.-Y."/>
            <person name="Lee T.-H."/>
            <person name="Young C.-C."/>
        </authorList>
    </citation>
    <scope>NUCLEOTIDE SEQUENCE</scope>
    <source>
        <strain evidence="8">CC-SYL302</strain>
    </source>
</reference>
<organism evidence="8 9">
    <name type="scientific">Flavobacterium agricola</name>
    <dbReference type="NCBI Taxonomy" id="2870839"/>
    <lineage>
        <taxon>Bacteria</taxon>
        <taxon>Pseudomonadati</taxon>
        <taxon>Bacteroidota</taxon>
        <taxon>Flavobacteriia</taxon>
        <taxon>Flavobacteriales</taxon>
        <taxon>Flavobacteriaceae</taxon>
        <taxon>Flavobacterium</taxon>
    </lineage>
</organism>
<dbReference type="Proteomes" id="UP001163328">
    <property type="component" value="Chromosome"/>
</dbReference>
<dbReference type="Gene3D" id="3.40.605.10">
    <property type="entry name" value="Aldehyde Dehydrogenase, Chain A, domain 1"/>
    <property type="match status" value="1"/>
</dbReference>
<feature type="domain" description="Aldehyde dehydrogenase" evidence="7">
    <location>
        <begin position="19"/>
        <end position="425"/>
    </location>
</feature>
<dbReference type="InterPro" id="IPR016160">
    <property type="entry name" value="Ald_DH_CS_CYS"/>
</dbReference>
<dbReference type="InterPro" id="IPR029510">
    <property type="entry name" value="Ald_DH_CS_GLU"/>
</dbReference>
<dbReference type="EMBL" id="CP081495">
    <property type="protein sequence ID" value="UYW00435.1"/>
    <property type="molecule type" value="Genomic_DNA"/>
</dbReference>
<evidence type="ECO:0000256" key="2">
    <source>
        <dbReference type="ARBA" id="ARBA00023002"/>
    </source>
</evidence>
<evidence type="ECO:0000313" key="8">
    <source>
        <dbReference type="EMBL" id="UYW00435.1"/>
    </source>
</evidence>
<keyword evidence="9" id="KW-1185">Reference proteome</keyword>
<dbReference type="Gene3D" id="3.40.309.10">
    <property type="entry name" value="Aldehyde Dehydrogenase, Chain A, domain 2"/>
    <property type="match status" value="1"/>
</dbReference>
<dbReference type="PIRSF" id="PIRSF036492">
    <property type="entry name" value="ALDH"/>
    <property type="match status" value="1"/>
</dbReference>
<dbReference type="Pfam" id="PF00171">
    <property type="entry name" value="Aldedh"/>
    <property type="match status" value="1"/>
</dbReference>
<comment type="similarity">
    <text evidence="1 3 5">Belongs to the aldehyde dehydrogenase family.</text>
</comment>
<dbReference type="RefSeq" id="WP_264432165.1">
    <property type="nucleotide sequence ID" value="NZ_CP081495.1"/>
</dbReference>
<gene>
    <name evidence="8" type="ORF">K5I29_07655</name>
</gene>
<dbReference type="PROSITE" id="PS00687">
    <property type="entry name" value="ALDEHYDE_DEHYDR_GLU"/>
    <property type="match status" value="1"/>
</dbReference>
<dbReference type="InterPro" id="IPR015590">
    <property type="entry name" value="Aldehyde_DH_dom"/>
</dbReference>
<dbReference type="InterPro" id="IPR016163">
    <property type="entry name" value="Ald_DH_C"/>
</dbReference>
<evidence type="ECO:0000256" key="4">
    <source>
        <dbReference type="PROSITE-ProRule" id="PRU10007"/>
    </source>
</evidence>
<keyword evidence="2 3" id="KW-0560">Oxidoreductase</keyword>
<evidence type="ECO:0000256" key="1">
    <source>
        <dbReference type="ARBA" id="ARBA00009986"/>
    </source>
</evidence>
<keyword evidence="6" id="KW-0175">Coiled coil</keyword>
<dbReference type="PROSITE" id="PS00070">
    <property type="entry name" value="ALDEHYDE_DEHYDR_CYS"/>
    <property type="match status" value="1"/>
</dbReference>
<accession>A0ABY6LYD6</accession>
<dbReference type="PANTHER" id="PTHR43570">
    <property type="entry name" value="ALDEHYDE DEHYDROGENASE"/>
    <property type="match status" value="1"/>
</dbReference>
<dbReference type="PANTHER" id="PTHR43570:SF16">
    <property type="entry name" value="ALDEHYDE DEHYDROGENASE TYPE III, ISOFORM Q"/>
    <property type="match status" value="1"/>
</dbReference>
<dbReference type="SUPFAM" id="SSF53720">
    <property type="entry name" value="ALDH-like"/>
    <property type="match status" value="1"/>
</dbReference>
<dbReference type="CDD" id="cd07136">
    <property type="entry name" value="ALDH_YwdH-P39616"/>
    <property type="match status" value="1"/>
</dbReference>